<keyword evidence="4" id="KW-0347">Helicase</keyword>
<proteinExistence type="predicted"/>
<evidence type="ECO:0000259" key="7">
    <source>
        <dbReference type="PROSITE" id="PS51194"/>
    </source>
</evidence>
<dbReference type="PROSITE" id="PS51194">
    <property type="entry name" value="HELICASE_CTER"/>
    <property type="match status" value="1"/>
</dbReference>
<gene>
    <name evidence="8" type="ORF">PCOR1329_LOCUS48846</name>
</gene>
<dbReference type="SMART" id="SM00487">
    <property type="entry name" value="DEXDc"/>
    <property type="match status" value="1"/>
</dbReference>
<dbReference type="CDD" id="cd18787">
    <property type="entry name" value="SF2_C_DEAD"/>
    <property type="match status" value="1"/>
</dbReference>
<dbReference type="SMART" id="SM00490">
    <property type="entry name" value="HELICc"/>
    <property type="match status" value="1"/>
</dbReference>
<dbReference type="PROSITE" id="PS51192">
    <property type="entry name" value="HELICASE_ATP_BIND_1"/>
    <property type="match status" value="1"/>
</dbReference>
<dbReference type="Pfam" id="PF00270">
    <property type="entry name" value="DEAD"/>
    <property type="match status" value="1"/>
</dbReference>
<evidence type="ECO:0000259" key="6">
    <source>
        <dbReference type="PROSITE" id="PS51192"/>
    </source>
</evidence>
<dbReference type="PANTHER" id="PTHR47958">
    <property type="entry name" value="ATP-DEPENDENT RNA HELICASE DBP3"/>
    <property type="match status" value="1"/>
</dbReference>
<evidence type="ECO:0000313" key="9">
    <source>
        <dbReference type="Proteomes" id="UP001189429"/>
    </source>
</evidence>
<keyword evidence="2" id="KW-0547">Nucleotide-binding</keyword>
<dbReference type="Gene3D" id="3.40.50.300">
    <property type="entry name" value="P-loop containing nucleotide triphosphate hydrolases"/>
    <property type="match status" value="2"/>
</dbReference>
<organism evidence="8 9">
    <name type="scientific">Prorocentrum cordatum</name>
    <dbReference type="NCBI Taxonomy" id="2364126"/>
    <lineage>
        <taxon>Eukaryota</taxon>
        <taxon>Sar</taxon>
        <taxon>Alveolata</taxon>
        <taxon>Dinophyceae</taxon>
        <taxon>Prorocentrales</taxon>
        <taxon>Prorocentraceae</taxon>
        <taxon>Prorocentrum</taxon>
    </lineage>
</organism>
<evidence type="ECO:0000256" key="4">
    <source>
        <dbReference type="ARBA" id="ARBA00022806"/>
    </source>
</evidence>
<dbReference type="InterPro" id="IPR011545">
    <property type="entry name" value="DEAD/DEAH_box_helicase_dom"/>
</dbReference>
<dbReference type="InterPro" id="IPR027417">
    <property type="entry name" value="P-loop_NTPase"/>
</dbReference>
<keyword evidence="3" id="KW-0378">Hydrolase</keyword>
<dbReference type="InterPro" id="IPR014001">
    <property type="entry name" value="Helicase_ATP-bd"/>
</dbReference>
<evidence type="ECO:0000256" key="5">
    <source>
        <dbReference type="ARBA" id="ARBA00022840"/>
    </source>
</evidence>
<dbReference type="Pfam" id="PF00271">
    <property type="entry name" value="Helicase_C"/>
    <property type="match status" value="1"/>
</dbReference>
<dbReference type="SUPFAM" id="SSF52540">
    <property type="entry name" value="P-loop containing nucleoside triphosphate hydrolases"/>
    <property type="match status" value="1"/>
</dbReference>
<dbReference type="EMBL" id="CAUYUJ010015909">
    <property type="protein sequence ID" value="CAK0859507.1"/>
    <property type="molecule type" value="Genomic_DNA"/>
</dbReference>
<evidence type="ECO:0000313" key="8">
    <source>
        <dbReference type="EMBL" id="CAK0859507.1"/>
    </source>
</evidence>
<comment type="caution">
    <text evidence="8">The sequence shown here is derived from an EMBL/GenBank/DDBJ whole genome shotgun (WGS) entry which is preliminary data.</text>
</comment>
<dbReference type="Proteomes" id="UP001189429">
    <property type="component" value="Unassembled WGS sequence"/>
</dbReference>
<accession>A0ABN9UKD5</accession>
<dbReference type="InterPro" id="IPR001650">
    <property type="entry name" value="Helicase_C-like"/>
</dbReference>
<feature type="domain" description="Helicase C-terminal" evidence="7">
    <location>
        <begin position="396"/>
        <end position="548"/>
    </location>
</feature>
<evidence type="ECO:0000256" key="2">
    <source>
        <dbReference type="ARBA" id="ARBA00022741"/>
    </source>
</evidence>
<keyword evidence="9" id="KW-1185">Reference proteome</keyword>
<protein>
    <recommendedName>
        <fullName evidence="1">RNA helicase</fullName>
        <ecNumber evidence="1">3.6.4.13</ecNumber>
    </recommendedName>
</protein>
<name>A0ABN9UKD5_9DINO</name>
<evidence type="ECO:0000256" key="3">
    <source>
        <dbReference type="ARBA" id="ARBA00022801"/>
    </source>
</evidence>
<reference evidence="8" key="1">
    <citation type="submission" date="2023-10" db="EMBL/GenBank/DDBJ databases">
        <authorList>
            <person name="Chen Y."/>
            <person name="Shah S."/>
            <person name="Dougan E. K."/>
            <person name="Thang M."/>
            <person name="Chan C."/>
        </authorList>
    </citation>
    <scope>NUCLEOTIDE SEQUENCE [LARGE SCALE GENOMIC DNA]</scope>
</reference>
<dbReference type="EC" id="3.6.4.13" evidence="1"/>
<sequence length="551" mass="59347">MQPRPCFAVAAGAPQLQGARLAVRPGAAAPEPVRASGAGFGHAGADSMLPIAAGAACGLTLAITRRRAYGGGDGSFNPAAAEAKSRREVDQFYATQRSLVRRGKIVRDDMHWAREERAVFKTAHVKAGINFAKYDDIKVETIGGTGNEQPMESFQDACEKFDIPASLAASIEKCGYDVPTPVQKYAIPAVAAGADVMVTAQTGSGKTAAFLIPIIATALREGPVELKEGPVPVTSIVMAPTRELVQQIADEARRLVFKTDAKVVAIYGGAPALPQLRQLAEGPEIVIATPGRLVDFLKRGVISVENVKFLALDEADRMLDMGFEPQIREIIEDFGMPGPGEGGRQTIMFSATFPEDMQNMALDFLDPVYMQINVGRVGVAAADVEQRFEDIGWGDKFQQLVPTLESVTGTDGEPKTVVFANMKSTVDNIVYHINRNSNFRAIGIHGDKMQRDRDKAIVEIKSGRSQVLVATEVAARGLDLPGIDHVINFDLPTNGDDYVHRIGRTGRIGNKGVATSFVGDREPGLSGIVEALHECPGAEVPQWLEERTYRR</sequence>
<evidence type="ECO:0000256" key="1">
    <source>
        <dbReference type="ARBA" id="ARBA00012552"/>
    </source>
</evidence>
<feature type="domain" description="Helicase ATP-binding" evidence="6">
    <location>
        <begin position="187"/>
        <end position="371"/>
    </location>
</feature>
<keyword evidence="5" id="KW-0067">ATP-binding</keyword>